<organism evidence="2 3">
    <name type="scientific">Gigaspora rosea</name>
    <dbReference type="NCBI Taxonomy" id="44941"/>
    <lineage>
        <taxon>Eukaryota</taxon>
        <taxon>Fungi</taxon>
        <taxon>Fungi incertae sedis</taxon>
        <taxon>Mucoromycota</taxon>
        <taxon>Glomeromycotina</taxon>
        <taxon>Glomeromycetes</taxon>
        <taxon>Diversisporales</taxon>
        <taxon>Gigasporaceae</taxon>
        <taxon>Gigaspora</taxon>
    </lineage>
</organism>
<dbReference type="EMBL" id="QKWP01000055">
    <property type="protein sequence ID" value="RIB28806.1"/>
    <property type="molecule type" value="Genomic_DNA"/>
</dbReference>
<protein>
    <recommendedName>
        <fullName evidence="4">Sel1 repeat-containing protein</fullName>
    </recommendedName>
</protein>
<keyword evidence="3" id="KW-1185">Reference proteome</keyword>
<dbReference type="Gene3D" id="1.25.40.10">
    <property type="entry name" value="Tetratricopeptide repeat domain"/>
    <property type="match status" value="1"/>
</dbReference>
<gene>
    <name evidence="2" type="ORF">C2G38_2157055</name>
</gene>
<dbReference type="SUPFAM" id="SSF81901">
    <property type="entry name" value="HCP-like"/>
    <property type="match status" value="1"/>
</dbReference>
<evidence type="ECO:0008006" key="4">
    <source>
        <dbReference type="Google" id="ProtNLM"/>
    </source>
</evidence>
<dbReference type="PANTHER" id="PTHR11102:SF160">
    <property type="entry name" value="ERAD-ASSOCIATED E3 UBIQUITIN-PROTEIN LIGASE COMPONENT HRD3"/>
    <property type="match status" value="1"/>
</dbReference>
<accession>A0A397WAS2</accession>
<proteinExistence type="inferred from homology"/>
<dbReference type="PANTHER" id="PTHR11102">
    <property type="entry name" value="SEL-1-LIKE PROTEIN"/>
    <property type="match status" value="1"/>
</dbReference>
<comment type="similarity">
    <text evidence="1">Belongs to the sel-1 family.</text>
</comment>
<dbReference type="STRING" id="44941.A0A397WAS2"/>
<dbReference type="InterPro" id="IPR006597">
    <property type="entry name" value="Sel1-like"/>
</dbReference>
<dbReference type="Proteomes" id="UP000266673">
    <property type="component" value="Unassembled WGS sequence"/>
</dbReference>
<evidence type="ECO:0000313" key="2">
    <source>
        <dbReference type="EMBL" id="RIB28806.1"/>
    </source>
</evidence>
<dbReference type="InterPro" id="IPR011990">
    <property type="entry name" value="TPR-like_helical_dom_sf"/>
</dbReference>
<evidence type="ECO:0000256" key="1">
    <source>
        <dbReference type="ARBA" id="ARBA00038101"/>
    </source>
</evidence>
<dbReference type="OrthoDB" id="2397917at2759"/>
<comment type="caution">
    <text evidence="2">The sequence shown here is derived from an EMBL/GenBank/DDBJ whole genome shotgun (WGS) entry which is preliminary data.</text>
</comment>
<sequence>MAQQSEDYSDSKMEKQINEIFEKNRIKKIPFDCFIEVIIETISTELPTNSFKIFSEKSNKTMILNKIAFLKNGDARNLAHLVPDIIRWMPPEQIKEYKEQRYYEKTHTFNSEIFRIEDPNVKKDLLKLLKESLAITMQKIGKVTTCAVGMVLKKNEKRAMELFKEAADNGHSDAQVRYVTLLINNLKSEQNIARKNELRREILNYFKLAANNKNNDAIYYLADIYLHGKLNVKKNKELGLKYLKLAA</sequence>
<dbReference type="AlphaFoldDB" id="A0A397WAS2"/>
<name>A0A397WAS2_9GLOM</name>
<dbReference type="InterPro" id="IPR050767">
    <property type="entry name" value="Sel1_AlgK"/>
</dbReference>
<evidence type="ECO:0000313" key="3">
    <source>
        <dbReference type="Proteomes" id="UP000266673"/>
    </source>
</evidence>
<dbReference type="Pfam" id="PF08238">
    <property type="entry name" value="Sel1"/>
    <property type="match status" value="2"/>
</dbReference>
<reference evidence="2 3" key="1">
    <citation type="submission" date="2018-06" db="EMBL/GenBank/DDBJ databases">
        <title>Comparative genomics reveals the genomic features of Rhizophagus irregularis, R. cerebriforme, R. diaphanum and Gigaspora rosea, and their symbiotic lifestyle signature.</title>
        <authorList>
            <person name="Morin E."/>
            <person name="San Clemente H."/>
            <person name="Chen E.C.H."/>
            <person name="De La Providencia I."/>
            <person name="Hainaut M."/>
            <person name="Kuo A."/>
            <person name="Kohler A."/>
            <person name="Murat C."/>
            <person name="Tang N."/>
            <person name="Roy S."/>
            <person name="Loubradou J."/>
            <person name="Henrissat B."/>
            <person name="Grigoriev I.V."/>
            <person name="Corradi N."/>
            <person name="Roux C."/>
            <person name="Martin F.M."/>
        </authorList>
    </citation>
    <scope>NUCLEOTIDE SEQUENCE [LARGE SCALE GENOMIC DNA]</scope>
    <source>
        <strain evidence="2 3">DAOM 194757</strain>
    </source>
</reference>